<organism evidence="8 9">
    <name type="scientific">Thermofilum adornatum</name>
    <dbReference type="NCBI Taxonomy" id="1365176"/>
    <lineage>
        <taxon>Archaea</taxon>
        <taxon>Thermoproteota</taxon>
        <taxon>Thermoprotei</taxon>
        <taxon>Thermofilales</taxon>
        <taxon>Thermofilaceae</taxon>
        <taxon>Thermofilum</taxon>
    </lineage>
</organism>
<dbReference type="Proteomes" id="UP000015543">
    <property type="component" value="Chromosome"/>
</dbReference>
<sequence length="140" mass="15936">MSAGQYPGAKGEILVIAKWHRTISTEELNFVLANCDYPSLWLSVHPPIFHIVAKNLKVAWKLVVTARNTGFKHSGIQGLGKRIVVEIMSMEKLEVPLRYQGENIIDLEKLPTLVDIANFMLTRGKERLHRLEKELMDVCK</sequence>
<evidence type="ECO:0000313" key="9">
    <source>
        <dbReference type="Proteomes" id="UP000015543"/>
    </source>
</evidence>
<evidence type="ECO:0000256" key="6">
    <source>
        <dbReference type="ARBA" id="ARBA00030554"/>
    </source>
</evidence>
<dbReference type="InterPro" id="IPR036602">
    <property type="entry name" value="tRNA_yW-synthesising-like_sf"/>
</dbReference>
<dbReference type="GO" id="GO:0008033">
    <property type="term" value="P:tRNA processing"/>
    <property type="evidence" value="ECO:0007669"/>
    <property type="project" value="UniProtKB-KW"/>
</dbReference>
<dbReference type="Pfam" id="PF02676">
    <property type="entry name" value="TYW3"/>
    <property type="match status" value="1"/>
</dbReference>
<evidence type="ECO:0000313" key="8">
    <source>
        <dbReference type="EMBL" id="AGT34705.1"/>
    </source>
</evidence>
<keyword evidence="2" id="KW-0489">Methyltransferase</keyword>
<proteinExistence type="inferred from homology"/>
<evidence type="ECO:0000256" key="2">
    <source>
        <dbReference type="ARBA" id="ARBA00022603"/>
    </source>
</evidence>
<keyword evidence="4" id="KW-0949">S-adenosyl-L-methionine</keyword>
<dbReference type="KEGG" id="thb:N186_01545"/>
<comment type="similarity">
    <text evidence="1">Belongs to the TYW3 family.</text>
</comment>
<protein>
    <recommendedName>
        <fullName evidence="6">tRNA(Phe) 7-((3-amino-3-carboxypropyl)-4-demethylwyosine(37)-N(4))-methyltransferase</fullName>
    </recommendedName>
</protein>
<gene>
    <name evidence="8" type="ORF">N186_01545</name>
</gene>
<evidence type="ECO:0000256" key="3">
    <source>
        <dbReference type="ARBA" id="ARBA00022679"/>
    </source>
</evidence>
<keyword evidence="5" id="KW-0819">tRNA processing</keyword>
<dbReference type="SUPFAM" id="SSF111278">
    <property type="entry name" value="SSo0622-like"/>
    <property type="match status" value="1"/>
</dbReference>
<dbReference type="GO" id="GO:0008168">
    <property type="term" value="F:methyltransferase activity"/>
    <property type="evidence" value="ECO:0007669"/>
    <property type="project" value="UniProtKB-KW"/>
</dbReference>
<dbReference type="InterPro" id="IPR003827">
    <property type="entry name" value="tRNA_yW-synthesising"/>
</dbReference>
<dbReference type="AlphaFoldDB" id="S5Z5Z2"/>
<feature type="domain" description="tRNA wybutosine-synthesizing protein" evidence="7">
    <location>
        <begin position="7"/>
        <end position="135"/>
    </location>
</feature>
<keyword evidence="9" id="KW-1185">Reference proteome</keyword>
<dbReference type="PATRIC" id="fig|1365176.7.peg.309"/>
<dbReference type="PANTHER" id="PTHR48418">
    <property type="entry name" value="TRNA WYBUTOSINE-SYNTHESIZING PROTEIN 3"/>
    <property type="match status" value="1"/>
</dbReference>
<evidence type="ECO:0000256" key="1">
    <source>
        <dbReference type="ARBA" id="ARBA00008569"/>
    </source>
</evidence>
<dbReference type="HOGENOM" id="CLU_047426_2_2_2"/>
<evidence type="ECO:0000256" key="4">
    <source>
        <dbReference type="ARBA" id="ARBA00022691"/>
    </source>
</evidence>
<name>S5Z5Z2_9CREN</name>
<reference evidence="8 9" key="1">
    <citation type="journal article" date="2013" name="Genome Announc.">
        <title>Complete Genomic Sequence of 'Thermofilum adornatus' Strain 1910bT, a Hyperthermophilic Anaerobic Organotrophic Crenarchaeon.</title>
        <authorList>
            <person name="Dominova I.N."/>
            <person name="Kublanov I.V."/>
            <person name="Podosokorskaya O.A."/>
            <person name="Derbikova K.S."/>
            <person name="Patrushev M.V."/>
            <person name="Toshchakov S.V."/>
        </authorList>
    </citation>
    <scope>NUCLEOTIDE SEQUENCE [LARGE SCALE GENOMIC DNA]</scope>
    <source>
        <strain evidence="9">1910b</strain>
    </source>
</reference>
<dbReference type="eggNOG" id="arCOG04156">
    <property type="taxonomic scope" value="Archaea"/>
</dbReference>
<evidence type="ECO:0000256" key="5">
    <source>
        <dbReference type="ARBA" id="ARBA00022694"/>
    </source>
</evidence>
<accession>S5Z5Z2</accession>
<dbReference type="GO" id="GO:0032259">
    <property type="term" value="P:methylation"/>
    <property type="evidence" value="ECO:0007669"/>
    <property type="project" value="UniProtKB-KW"/>
</dbReference>
<dbReference type="EMBL" id="CP006646">
    <property type="protein sequence ID" value="AGT34705.1"/>
    <property type="molecule type" value="Genomic_DNA"/>
</dbReference>
<dbReference type="Gene3D" id="3.30.1960.10">
    <property type="entry name" value="tRNA wybutosine-synthesizing-like"/>
    <property type="match status" value="1"/>
</dbReference>
<keyword evidence="3" id="KW-0808">Transferase</keyword>
<evidence type="ECO:0000259" key="7">
    <source>
        <dbReference type="Pfam" id="PF02676"/>
    </source>
</evidence>
<dbReference type="PANTHER" id="PTHR48418:SF1">
    <property type="entry name" value="TRNA WYBUTOSINE-SYNTHESIZING PROTEIN 3"/>
    <property type="match status" value="1"/>
</dbReference>